<reference evidence="2 3" key="1">
    <citation type="submission" date="2020-02" db="EMBL/GenBank/DDBJ databases">
        <title>Albibacoteraceae fam. nov., the first described family within the subdivision 4 Verrucomicrobia.</title>
        <authorList>
            <person name="Xi F."/>
        </authorList>
    </citation>
    <scope>NUCLEOTIDE SEQUENCE [LARGE SCALE GENOMIC DNA]</scope>
    <source>
        <strain evidence="2 3">CK1056</strain>
    </source>
</reference>
<dbReference type="PANTHER" id="PTHR43312:SF2">
    <property type="entry name" value="OXIDOREDUCTASE"/>
    <property type="match status" value="1"/>
</dbReference>
<dbReference type="PANTHER" id="PTHR43312">
    <property type="entry name" value="D-THREO-ALDOSE 1-DEHYDROGENASE"/>
    <property type="match status" value="1"/>
</dbReference>
<dbReference type="FunFam" id="3.20.20.100:FF:000070">
    <property type="entry name" value="Aldo/keto reductase"/>
    <property type="match status" value="1"/>
</dbReference>
<gene>
    <name evidence="2" type="ORF">G0Q06_00555</name>
</gene>
<dbReference type="Gene3D" id="3.20.20.100">
    <property type="entry name" value="NADP-dependent oxidoreductase domain"/>
    <property type="match status" value="1"/>
</dbReference>
<dbReference type="EMBL" id="JAAGNX010000001">
    <property type="protein sequence ID" value="NDV60936.1"/>
    <property type="molecule type" value="Genomic_DNA"/>
</dbReference>
<dbReference type="InterPro" id="IPR053135">
    <property type="entry name" value="AKR2_Oxidoreductase"/>
</dbReference>
<evidence type="ECO:0000259" key="1">
    <source>
        <dbReference type="Pfam" id="PF00248"/>
    </source>
</evidence>
<proteinExistence type="predicted"/>
<sequence>MQYRRFGRTGLSMPVFSCGGMRYQDGWEDKPLSEIDPKTQVNLEATINRSLEVGINHIETARGYGCSERQLGQYFPKLERDKLIIQTKVGLDADSDVFYANVLDSLDRLQLEYVDLLGLHGINNEEKLGWAIRPGGCFEAAQRLRREGKCRFIGFSTHGSVEVINKAIAYTEPKSGESLDYINLHWYYIYQETRSCIEAATARDMGIFIISPSDKGGQLYKAPPLLHELCEPLHPMTFNDLFCLINKEIHTLSIGAARPSDFEEHLDVLPHLNADAPALLRPILKRLQTRYEEKVEPELRDPWALGLPPIKDIPGQINIGRIVQLRNLARAYDMTDYGKFRYNLLGNAADWFPGQKASPENIDPVRSELEALCSSLPTGKKLLSIIEETHELLFEKEAKRLSES</sequence>
<dbReference type="InterPro" id="IPR023210">
    <property type="entry name" value="NADP_OxRdtase_dom"/>
</dbReference>
<protein>
    <submittedName>
        <fullName evidence="2">Aldo/keto reductase</fullName>
    </submittedName>
</protein>
<evidence type="ECO:0000313" key="2">
    <source>
        <dbReference type="EMBL" id="NDV60936.1"/>
    </source>
</evidence>
<dbReference type="Pfam" id="PF00248">
    <property type="entry name" value="Aldo_ket_red"/>
    <property type="match status" value="1"/>
</dbReference>
<evidence type="ECO:0000313" key="3">
    <source>
        <dbReference type="Proteomes" id="UP000478417"/>
    </source>
</evidence>
<dbReference type="Proteomes" id="UP000478417">
    <property type="component" value="Unassembled WGS sequence"/>
</dbReference>
<keyword evidence="3" id="KW-1185">Reference proteome</keyword>
<dbReference type="InterPro" id="IPR036812">
    <property type="entry name" value="NAD(P)_OxRdtase_dom_sf"/>
</dbReference>
<feature type="domain" description="NADP-dependent oxidoreductase" evidence="1">
    <location>
        <begin position="18"/>
        <end position="215"/>
    </location>
</feature>
<dbReference type="AlphaFoldDB" id="A0A6B2LY05"/>
<accession>A0A6B2LY05</accession>
<organism evidence="2 3">
    <name type="scientific">Oceanipulchritudo coccoides</name>
    <dbReference type="NCBI Taxonomy" id="2706888"/>
    <lineage>
        <taxon>Bacteria</taxon>
        <taxon>Pseudomonadati</taxon>
        <taxon>Verrucomicrobiota</taxon>
        <taxon>Opitutia</taxon>
        <taxon>Puniceicoccales</taxon>
        <taxon>Oceanipulchritudinaceae</taxon>
        <taxon>Oceanipulchritudo</taxon>
    </lineage>
</organism>
<dbReference type="RefSeq" id="WP_163961403.1">
    <property type="nucleotide sequence ID" value="NZ_JAAGNX010000001.1"/>
</dbReference>
<dbReference type="CDD" id="cd19096">
    <property type="entry name" value="AKR_Fe-S_oxidoreductase"/>
    <property type="match status" value="1"/>
</dbReference>
<dbReference type="SUPFAM" id="SSF51430">
    <property type="entry name" value="NAD(P)-linked oxidoreductase"/>
    <property type="match status" value="1"/>
</dbReference>
<name>A0A6B2LY05_9BACT</name>
<comment type="caution">
    <text evidence="2">The sequence shown here is derived from an EMBL/GenBank/DDBJ whole genome shotgun (WGS) entry which is preliminary data.</text>
</comment>